<evidence type="ECO:0000313" key="2">
    <source>
        <dbReference type="Proteomes" id="UP000014316"/>
    </source>
</evidence>
<sequence>MTQNAACIKLTENQANYLTIRDGAHLVSAVGETKATAPLLASPKPTLPV</sequence>
<comment type="caution">
    <text evidence="1">The sequence shown here is derived from an EMBL/GenBank/DDBJ whole genome shotgun (WGS) entry which is preliminary data.</text>
</comment>
<gene>
    <name evidence="1" type="ORF">Lpp123_15166</name>
</gene>
<dbReference type="Proteomes" id="UP000014316">
    <property type="component" value="Unassembled WGS sequence"/>
</dbReference>
<accession>A0A829GGF3</accession>
<protein>
    <submittedName>
        <fullName evidence="1">Uncharacterized protein</fullName>
    </submittedName>
</protein>
<evidence type="ECO:0000313" key="1">
    <source>
        <dbReference type="EMBL" id="EPC49188.1"/>
    </source>
</evidence>
<reference evidence="1 2" key="1">
    <citation type="journal article" date="2013" name="PLoS ONE">
        <title>Lactobacillus paracasei comparative genomics: towards species pan-genome definition and exploitation of diversity.</title>
        <authorList>
            <person name="Smokvina T."/>
            <person name="Wels M."/>
            <person name="Polka J."/>
            <person name="Chervaux C."/>
            <person name="Brisse S."/>
            <person name="Boekhorst J."/>
            <person name="van Hylckama Vlieg J.E."/>
            <person name="Siezen R.J."/>
        </authorList>
    </citation>
    <scope>NUCLEOTIDE SEQUENCE [LARGE SCALE GENOMIC DNA]</scope>
    <source>
        <strain evidence="1 2">Lpp123</strain>
    </source>
</reference>
<proteinExistence type="predicted"/>
<dbReference type="AlphaFoldDB" id="A0A829GGF3"/>
<name>A0A829GGF3_LACPA</name>
<organism evidence="1 2">
    <name type="scientific">Lacticaseibacillus paracasei subsp. paracasei Lpp123</name>
    <dbReference type="NCBI Taxonomy" id="1256201"/>
    <lineage>
        <taxon>Bacteria</taxon>
        <taxon>Bacillati</taxon>
        <taxon>Bacillota</taxon>
        <taxon>Bacilli</taxon>
        <taxon>Lactobacillales</taxon>
        <taxon>Lactobacillaceae</taxon>
        <taxon>Lacticaseibacillus</taxon>
    </lineage>
</organism>
<dbReference type="EMBL" id="ANJW01000891">
    <property type="protein sequence ID" value="EPC49188.1"/>
    <property type="molecule type" value="Genomic_DNA"/>
</dbReference>